<feature type="domain" description="HTH marR-type" evidence="4">
    <location>
        <begin position="24"/>
        <end position="159"/>
    </location>
</feature>
<accession>A0A1J7BHH2</accession>
<dbReference type="STRING" id="1428644.BIV57_07285"/>
<keyword evidence="6" id="KW-1185">Reference proteome</keyword>
<keyword evidence="1" id="KW-0805">Transcription regulation</keyword>
<dbReference type="PANTHER" id="PTHR42756">
    <property type="entry name" value="TRANSCRIPTIONAL REGULATOR, MARR"/>
    <property type="match status" value="1"/>
</dbReference>
<dbReference type="SUPFAM" id="SSF46785">
    <property type="entry name" value="Winged helix' DNA-binding domain"/>
    <property type="match status" value="1"/>
</dbReference>
<dbReference type="InterPro" id="IPR036388">
    <property type="entry name" value="WH-like_DNA-bd_sf"/>
</dbReference>
<dbReference type="PROSITE" id="PS50995">
    <property type="entry name" value="HTH_MARR_2"/>
    <property type="match status" value="1"/>
</dbReference>
<organism evidence="5 6">
    <name type="scientific">Mangrovactinospora gilvigrisea</name>
    <dbReference type="NCBI Taxonomy" id="1428644"/>
    <lineage>
        <taxon>Bacteria</taxon>
        <taxon>Bacillati</taxon>
        <taxon>Actinomycetota</taxon>
        <taxon>Actinomycetes</taxon>
        <taxon>Kitasatosporales</taxon>
        <taxon>Streptomycetaceae</taxon>
        <taxon>Mangrovactinospora</taxon>
    </lineage>
</organism>
<sequence length="166" mass="17829">METDATAGIVEQWRRERPDLDPAPMLVVGRLFRLTDAVDQLLRAPFAEAGLGNGDFDVLAALRRAGAPYALSAGELSRTVLVTTGAITKRVDRLAARGLVTRAVAEHDSRGRLITLTDEGVALVDELIAVHLENQRRLLAGLPETDRAHLAALLARLAATLPLTVP</sequence>
<dbReference type="EMBL" id="MLCF01000029">
    <property type="protein sequence ID" value="OIV38143.1"/>
    <property type="molecule type" value="Genomic_DNA"/>
</dbReference>
<gene>
    <name evidence="5" type="ORF">BIV57_07285</name>
</gene>
<dbReference type="PRINTS" id="PR00598">
    <property type="entry name" value="HTHMARR"/>
</dbReference>
<dbReference type="Pfam" id="PF12802">
    <property type="entry name" value="MarR_2"/>
    <property type="match status" value="1"/>
</dbReference>
<evidence type="ECO:0000256" key="1">
    <source>
        <dbReference type="ARBA" id="ARBA00023015"/>
    </source>
</evidence>
<reference evidence="5 6" key="1">
    <citation type="submission" date="2016-10" db="EMBL/GenBank/DDBJ databases">
        <title>Genome sequence of Streptomyces gilvigriseus MUSC 26.</title>
        <authorList>
            <person name="Lee L.-H."/>
            <person name="Ser H.-L."/>
        </authorList>
    </citation>
    <scope>NUCLEOTIDE SEQUENCE [LARGE SCALE GENOMIC DNA]</scope>
    <source>
        <strain evidence="5 6">MUSC 26</strain>
    </source>
</reference>
<dbReference type="InterPro" id="IPR036390">
    <property type="entry name" value="WH_DNA-bd_sf"/>
</dbReference>
<dbReference type="Proteomes" id="UP000243342">
    <property type="component" value="Unassembled WGS sequence"/>
</dbReference>
<dbReference type="AlphaFoldDB" id="A0A1J7BHH2"/>
<dbReference type="GO" id="GO:0003677">
    <property type="term" value="F:DNA binding"/>
    <property type="evidence" value="ECO:0007669"/>
    <property type="project" value="UniProtKB-KW"/>
</dbReference>
<evidence type="ECO:0000256" key="2">
    <source>
        <dbReference type="ARBA" id="ARBA00023125"/>
    </source>
</evidence>
<dbReference type="GO" id="GO:0003700">
    <property type="term" value="F:DNA-binding transcription factor activity"/>
    <property type="evidence" value="ECO:0007669"/>
    <property type="project" value="InterPro"/>
</dbReference>
<keyword evidence="3" id="KW-0804">Transcription</keyword>
<protein>
    <submittedName>
        <fullName evidence="5">MarR family transcriptional regulator</fullName>
    </submittedName>
</protein>
<name>A0A1J7BHH2_9ACTN</name>
<comment type="caution">
    <text evidence="5">The sequence shown here is derived from an EMBL/GenBank/DDBJ whole genome shotgun (WGS) entry which is preliminary data.</text>
</comment>
<proteinExistence type="predicted"/>
<dbReference type="InterPro" id="IPR000835">
    <property type="entry name" value="HTH_MarR-typ"/>
</dbReference>
<evidence type="ECO:0000256" key="3">
    <source>
        <dbReference type="ARBA" id="ARBA00023163"/>
    </source>
</evidence>
<evidence type="ECO:0000313" key="5">
    <source>
        <dbReference type="EMBL" id="OIV38143.1"/>
    </source>
</evidence>
<evidence type="ECO:0000313" key="6">
    <source>
        <dbReference type="Proteomes" id="UP000243342"/>
    </source>
</evidence>
<dbReference type="Gene3D" id="1.10.10.10">
    <property type="entry name" value="Winged helix-like DNA-binding domain superfamily/Winged helix DNA-binding domain"/>
    <property type="match status" value="1"/>
</dbReference>
<keyword evidence="2" id="KW-0238">DNA-binding</keyword>
<evidence type="ECO:0000259" key="4">
    <source>
        <dbReference type="PROSITE" id="PS50995"/>
    </source>
</evidence>
<dbReference type="PANTHER" id="PTHR42756:SF1">
    <property type="entry name" value="TRANSCRIPTIONAL REPRESSOR OF EMRAB OPERON"/>
    <property type="match status" value="1"/>
</dbReference>
<dbReference type="SMART" id="SM00347">
    <property type="entry name" value="HTH_MARR"/>
    <property type="match status" value="1"/>
</dbReference>
<dbReference type="OrthoDB" id="3237509at2"/>